<dbReference type="PRINTS" id="PR00961">
    <property type="entry name" value="HUDSXLRNA"/>
</dbReference>
<proteinExistence type="predicted"/>
<dbReference type="InterPro" id="IPR012677">
    <property type="entry name" value="Nucleotide-bd_a/b_plait_sf"/>
</dbReference>
<reference evidence="5" key="1">
    <citation type="submission" date="2021-02" db="EMBL/GenBank/DDBJ databases">
        <authorList>
            <person name="Nowell W R."/>
        </authorList>
    </citation>
    <scope>NUCLEOTIDE SEQUENCE</scope>
</reference>
<dbReference type="PANTHER" id="PTHR24012">
    <property type="entry name" value="RNA BINDING PROTEIN"/>
    <property type="match status" value="1"/>
</dbReference>
<dbReference type="GO" id="GO:1990904">
    <property type="term" value="C:ribonucleoprotein complex"/>
    <property type="evidence" value="ECO:0007669"/>
    <property type="project" value="InterPro"/>
</dbReference>
<protein>
    <recommendedName>
        <fullName evidence="4">RRM domain-containing protein</fullName>
    </recommendedName>
</protein>
<dbReference type="AlphaFoldDB" id="A0A8S3GI57"/>
<dbReference type="PROSITE" id="PS50102">
    <property type="entry name" value="RRM"/>
    <property type="match status" value="1"/>
</dbReference>
<keyword evidence="2 3" id="KW-0694">RNA-binding</keyword>
<dbReference type="CDD" id="cd00590">
    <property type="entry name" value="RRM_SF"/>
    <property type="match status" value="1"/>
</dbReference>
<organism evidence="5 6">
    <name type="scientific">Rotaria magnacalcarata</name>
    <dbReference type="NCBI Taxonomy" id="392030"/>
    <lineage>
        <taxon>Eukaryota</taxon>
        <taxon>Metazoa</taxon>
        <taxon>Spiralia</taxon>
        <taxon>Gnathifera</taxon>
        <taxon>Rotifera</taxon>
        <taxon>Eurotatoria</taxon>
        <taxon>Bdelloidea</taxon>
        <taxon>Philodinida</taxon>
        <taxon>Philodinidae</taxon>
        <taxon>Rotaria</taxon>
    </lineage>
</organism>
<accession>A0A8S3GI57</accession>
<evidence type="ECO:0000256" key="1">
    <source>
        <dbReference type="ARBA" id="ARBA00022737"/>
    </source>
</evidence>
<gene>
    <name evidence="5" type="ORF">SMN809_LOCUS64769</name>
</gene>
<dbReference type="Pfam" id="PF00076">
    <property type="entry name" value="RRM_1"/>
    <property type="match status" value="1"/>
</dbReference>
<dbReference type="SMART" id="SM00360">
    <property type="entry name" value="RRM"/>
    <property type="match status" value="1"/>
</dbReference>
<evidence type="ECO:0000259" key="4">
    <source>
        <dbReference type="PROSITE" id="PS50102"/>
    </source>
</evidence>
<dbReference type="GO" id="GO:0003723">
    <property type="term" value="F:RNA binding"/>
    <property type="evidence" value="ECO:0007669"/>
    <property type="project" value="UniProtKB-UniRule"/>
</dbReference>
<dbReference type="InterPro" id="IPR000504">
    <property type="entry name" value="RRM_dom"/>
</dbReference>
<dbReference type="EMBL" id="CAJOBI010297551">
    <property type="protein sequence ID" value="CAF5163487.1"/>
    <property type="molecule type" value="Genomic_DNA"/>
</dbReference>
<evidence type="ECO:0000313" key="6">
    <source>
        <dbReference type="Proteomes" id="UP000676336"/>
    </source>
</evidence>
<evidence type="ECO:0000256" key="2">
    <source>
        <dbReference type="ARBA" id="ARBA00022884"/>
    </source>
</evidence>
<dbReference type="Gene3D" id="3.30.70.330">
    <property type="match status" value="1"/>
</dbReference>
<feature type="domain" description="RRM" evidence="4">
    <location>
        <begin position="9"/>
        <end position="86"/>
    </location>
</feature>
<dbReference type="SUPFAM" id="SSF54928">
    <property type="entry name" value="RNA-binding domain, RBD"/>
    <property type="match status" value="1"/>
</dbReference>
<evidence type="ECO:0000256" key="3">
    <source>
        <dbReference type="PROSITE-ProRule" id="PRU00176"/>
    </source>
</evidence>
<sequence>MNDNARRVNSIIIKNLPTNYDEGQLEELFSKFGRIVSSKVLPTNPNFDGGCGFVNFAEQESCTKAVETMNNFSIDRFTLRVNHSSVK</sequence>
<comment type="caution">
    <text evidence="5">The sequence shown here is derived from an EMBL/GenBank/DDBJ whole genome shotgun (WGS) entry which is preliminary data.</text>
</comment>
<dbReference type="Proteomes" id="UP000676336">
    <property type="component" value="Unassembled WGS sequence"/>
</dbReference>
<evidence type="ECO:0000313" key="5">
    <source>
        <dbReference type="EMBL" id="CAF5163487.1"/>
    </source>
</evidence>
<dbReference type="InterPro" id="IPR002343">
    <property type="entry name" value="Hud_Sxl_RNA"/>
</dbReference>
<dbReference type="InterPro" id="IPR035979">
    <property type="entry name" value="RBD_domain_sf"/>
</dbReference>
<name>A0A8S3GI57_9BILA</name>
<keyword evidence="1" id="KW-0677">Repeat</keyword>